<dbReference type="RefSeq" id="WP_265163710.1">
    <property type="nucleotide sequence ID" value="NZ_CP069620.1"/>
</dbReference>
<keyword evidence="1" id="KW-0092">Biotin</keyword>
<accession>A0ABY6NR19</accession>
<evidence type="ECO:0000259" key="2">
    <source>
        <dbReference type="PROSITE" id="PS50968"/>
    </source>
</evidence>
<evidence type="ECO:0000313" key="4">
    <source>
        <dbReference type="Proteomes" id="UP001163981"/>
    </source>
</evidence>
<dbReference type="EMBL" id="CP069620">
    <property type="protein sequence ID" value="UZH55354.1"/>
    <property type="molecule type" value="Genomic_DNA"/>
</dbReference>
<dbReference type="Proteomes" id="UP001163981">
    <property type="component" value="Chromosome"/>
</dbReference>
<dbReference type="Gene3D" id="2.40.50.100">
    <property type="match status" value="1"/>
</dbReference>
<protein>
    <submittedName>
        <fullName evidence="3">Biotin/lipoyl-binding protein</fullName>
    </submittedName>
</protein>
<name>A0ABY6NR19_9FLAO</name>
<proteinExistence type="predicted"/>
<dbReference type="PROSITE" id="PS50968">
    <property type="entry name" value="BIOTINYL_LIPOYL"/>
    <property type="match status" value="1"/>
</dbReference>
<dbReference type="SUPFAM" id="SSF51230">
    <property type="entry name" value="Single hybrid motif"/>
    <property type="match status" value="1"/>
</dbReference>
<evidence type="ECO:0000313" key="3">
    <source>
        <dbReference type="EMBL" id="UZH55354.1"/>
    </source>
</evidence>
<evidence type="ECO:0000256" key="1">
    <source>
        <dbReference type="ARBA" id="ARBA00023267"/>
    </source>
</evidence>
<keyword evidence="4" id="KW-1185">Reference proteome</keyword>
<dbReference type="Pfam" id="PF00364">
    <property type="entry name" value="Biotin_lipoyl"/>
    <property type="match status" value="1"/>
</dbReference>
<organism evidence="3 4">
    <name type="scientific">Salinimicrobium tongyeongense</name>
    <dbReference type="NCBI Taxonomy" id="2809707"/>
    <lineage>
        <taxon>Bacteria</taxon>
        <taxon>Pseudomonadati</taxon>
        <taxon>Bacteroidota</taxon>
        <taxon>Flavobacteriia</taxon>
        <taxon>Flavobacteriales</taxon>
        <taxon>Flavobacteriaceae</taxon>
        <taxon>Salinimicrobium</taxon>
    </lineage>
</organism>
<reference evidence="3" key="1">
    <citation type="submission" date="2021-02" db="EMBL/GenBank/DDBJ databases">
        <title>Salinimicrobium sp. nov. isolated from seawater in Tongyeong, Republic of Korea.</title>
        <authorList>
            <person name="Lee S.-J."/>
        </authorList>
    </citation>
    <scope>NUCLEOTIDE SEQUENCE</scope>
    <source>
        <strain evidence="3">HN-2-9-2</strain>
    </source>
</reference>
<dbReference type="InterPro" id="IPR050709">
    <property type="entry name" value="Biotin_Carboxyl_Carrier/Decarb"/>
</dbReference>
<gene>
    <name evidence="3" type="ORF">JRG66_00145</name>
</gene>
<dbReference type="PROSITE" id="PS00188">
    <property type="entry name" value="BIOTIN"/>
    <property type="match status" value="1"/>
</dbReference>
<dbReference type="PANTHER" id="PTHR45266:SF3">
    <property type="entry name" value="OXALOACETATE DECARBOXYLASE ALPHA CHAIN"/>
    <property type="match status" value="1"/>
</dbReference>
<dbReference type="InterPro" id="IPR000089">
    <property type="entry name" value="Biotin_lipoyl"/>
</dbReference>
<dbReference type="InterPro" id="IPR011053">
    <property type="entry name" value="Single_hybrid_motif"/>
</dbReference>
<feature type="domain" description="Lipoyl-binding" evidence="2">
    <location>
        <begin position="79"/>
        <end position="161"/>
    </location>
</feature>
<dbReference type="PANTHER" id="PTHR45266">
    <property type="entry name" value="OXALOACETATE DECARBOXYLASE ALPHA CHAIN"/>
    <property type="match status" value="1"/>
</dbReference>
<dbReference type="InterPro" id="IPR001882">
    <property type="entry name" value="Biotin_BS"/>
</dbReference>
<dbReference type="CDD" id="cd06850">
    <property type="entry name" value="biotinyl_domain"/>
    <property type="match status" value="1"/>
</dbReference>
<sequence length="161" mass="18078">MEEKYKVKVNDSMQFEFSREQIEVLDLQANASGAGHVLQKHRSFTTSIQKSDFLERSYTIRVNSAAYEVKIFNELDLLIEDMGLSLAAAQVINDIKAPMPGLILDVQVTPGDEVKEGDYLLVLEAMKMENTLTAPRDGVVKTVEVQKGQTVDKNQLLIEME</sequence>